<name>A0ABV5UVW4_9MICC</name>
<sequence>MNSAYSALDDFLPPDADRDKAIVCVVNADGEMAANTLEQVAGRDLFGDPAVGAAQIIAWMKNRNDRSPLPELGRLVNAAARYLIRMQDMEFRNAIAAQSLCERTRTVGLGGNSQFTRWQN</sequence>
<protein>
    <submittedName>
        <fullName evidence="1">Uncharacterized protein</fullName>
    </submittedName>
</protein>
<gene>
    <name evidence="1" type="ORF">ACFFPI_19845</name>
</gene>
<organism evidence="1 2">
    <name type="scientific">Arthrobacter methylotrophus</name>
    <dbReference type="NCBI Taxonomy" id="121291"/>
    <lineage>
        <taxon>Bacteria</taxon>
        <taxon>Bacillati</taxon>
        <taxon>Actinomycetota</taxon>
        <taxon>Actinomycetes</taxon>
        <taxon>Micrococcales</taxon>
        <taxon>Micrococcaceae</taxon>
        <taxon>Arthrobacter</taxon>
    </lineage>
</organism>
<dbReference type="EMBL" id="JBHMBH010000046">
    <property type="protein sequence ID" value="MFB9716357.1"/>
    <property type="molecule type" value="Genomic_DNA"/>
</dbReference>
<keyword evidence="2" id="KW-1185">Reference proteome</keyword>
<proteinExistence type="predicted"/>
<evidence type="ECO:0000313" key="2">
    <source>
        <dbReference type="Proteomes" id="UP001589536"/>
    </source>
</evidence>
<accession>A0ABV5UVW4</accession>
<evidence type="ECO:0000313" key="1">
    <source>
        <dbReference type="EMBL" id="MFB9716357.1"/>
    </source>
</evidence>
<dbReference type="Proteomes" id="UP001589536">
    <property type="component" value="Unassembled WGS sequence"/>
</dbReference>
<dbReference type="RefSeq" id="WP_376955130.1">
    <property type="nucleotide sequence ID" value="NZ_JBHMBH010000046.1"/>
</dbReference>
<reference evidence="1 2" key="1">
    <citation type="submission" date="2024-09" db="EMBL/GenBank/DDBJ databases">
        <authorList>
            <person name="Sun Q."/>
            <person name="Mori K."/>
        </authorList>
    </citation>
    <scope>NUCLEOTIDE SEQUENCE [LARGE SCALE GENOMIC DNA]</scope>
    <source>
        <strain evidence="1 2">JCM 13519</strain>
    </source>
</reference>
<comment type="caution">
    <text evidence="1">The sequence shown here is derived from an EMBL/GenBank/DDBJ whole genome shotgun (WGS) entry which is preliminary data.</text>
</comment>